<dbReference type="CDD" id="cd00590">
    <property type="entry name" value="RRM_SF"/>
    <property type="match status" value="1"/>
</dbReference>
<dbReference type="PROSITE" id="PS50102">
    <property type="entry name" value="RRM"/>
    <property type="match status" value="1"/>
</dbReference>
<reference evidence="5" key="1">
    <citation type="journal article" date="2020" name="Fungal Divers.">
        <title>Resolving the Mortierellaceae phylogeny through synthesis of multi-gene phylogenetics and phylogenomics.</title>
        <authorList>
            <person name="Vandepol N."/>
            <person name="Liber J."/>
            <person name="Desiro A."/>
            <person name="Na H."/>
            <person name="Kennedy M."/>
            <person name="Barry K."/>
            <person name="Grigoriev I.V."/>
            <person name="Miller A.N."/>
            <person name="O'Donnell K."/>
            <person name="Stajich J.E."/>
            <person name="Bonito G."/>
        </authorList>
    </citation>
    <scope>NUCLEOTIDE SEQUENCE</scope>
    <source>
        <strain evidence="5">MES-2147</strain>
    </source>
</reference>
<feature type="compositionally biased region" description="Basic and acidic residues" evidence="3">
    <location>
        <begin position="195"/>
        <end position="220"/>
    </location>
</feature>
<organism evidence="5 6">
    <name type="scientific">Modicella reniformis</name>
    <dbReference type="NCBI Taxonomy" id="1440133"/>
    <lineage>
        <taxon>Eukaryota</taxon>
        <taxon>Fungi</taxon>
        <taxon>Fungi incertae sedis</taxon>
        <taxon>Mucoromycota</taxon>
        <taxon>Mortierellomycotina</taxon>
        <taxon>Mortierellomycetes</taxon>
        <taxon>Mortierellales</taxon>
        <taxon>Mortierellaceae</taxon>
        <taxon>Modicella</taxon>
    </lineage>
</organism>
<gene>
    <name evidence="5" type="ORF">BGZ65_005806</name>
</gene>
<dbReference type="SMART" id="SM00360">
    <property type="entry name" value="RRM"/>
    <property type="match status" value="1"/>
</dbReference>
<dbReference type="PANTHER" id="PTHR15481">
    <property type="entry name" value="RIBONUCLEIC ACID BINDING PROTEIN S1"/>
    <property type="match status" value="1"/>
</dbReference>
<evidence type="ECO:0000313" key="5">
    <source>
        <dbReference type="EMBL" id="KAF9940898.1"/>
    </source>
</evidence>
<evidence type="ECO:0000313" key="6">
    <source>
        <dbReference type="Proteomes" id="UP000749646"/>
    </source>
</evidence>
<feature type="compositionally biased region" description="Polar residues" evidence="3">
    <location>
        <begin position="75"/>
        <end position="109"/>
    </location>
</feature>
<dbReference type="PANTHER" id="PTHR15481:SF0">
    <property type="entry name" value="LD23870P-RELATED"/>
    <property type="match status" value="1"/>
</dbReference>
<name>A0A9P6LU53_9FUNG</name>
<dbReference type="AlphaFoldDB" id="A0A9P6LU53"/>
<accession>A0A9P6LU53</accession>
<dbReference type="Pfam" id="PF00076">
    <property type="entry name" value="RRM_1"/>
    <property type="match status" value="1"/>
</dbReference>
<feature type="compositionally biased region" description="Polar residues" evidence="3">
    <location>
        <begin position="154"/>
        <end position="164"/>
    </location>
</feature>
<evidence type="ECO:0000256" key="2">
    <source>
        <dbReference type="PROSITE-ProRule" id="PRU00176"/>
    </source>
</evidence>
<feature type="region of interest" description="Disordered" evidence="3">
    <location>
        <begin position="53"/>
        <end position="230"/>
    </location>
</feature>
<dbReference type="GO" id="GO:0005737">
    <property type="term" value="C:cytoplasm"/>
    <property type="evidence" value="ECO:0007669"/>
    <property type="project" value="TreeGrafter"/>
</dbReference>
<dbReference type="Proteomes" id="UP000749646">
    <property type="component" value="Unassembled WGS sequence"/>
</dbReference>
<dbReference type="InterPro" id="IPR035979">
    <property type="entry name" value="RBD_domain_sf"/>
</dbReference>
<protein>
    <recommendedName>
        <fullName evidence="4">RRM domain-containing protein</fullName>
    </recommendedName>
</protein>
<evidence type="ECO:0000256" key="1">
    <source>
        <dbReference type="ARBA" id="ARBA00022884"/>
    </source>
</evidence>
<dbReference type="GO" id="GO:0000398">
    <property type="term" value="P:mRNA splicing, via spliceosome"/>
    <property type="evidence" value="ECO:0007669"/>
    <property type="project" value="TreeGrafter"/>
</dbReference>
<dbReference type="OrthoDB" id="446113at2759"/>
<dbReference type="SUPFAM" id="SSF54928">
    <property type="entry name" value="RNA-binding domain, RBD"/>
    <property type="match status" value="1"/>
</dbReference>
<dbReference type="GO" id="GO:0061574">
    <property type="term" value="C:ASAP complex"/>
    <property type="evidence" value="ECO:0007669"/>
    <property type="project" value="TreeGrafter"/>
</dbReference>
<dbReference type="InterPro" id="IPR000504">
    <property type="entry name" value="RRM_dom"/>
</dbReference>
<dbReference type="InterPro" id="IPR012677">
    <property type="entry name" value="Nucleotide-bd_a/b_plait_sf"/>
</dbReference>
<keyword evidence="1 2" id="KW-0694">RNA-binding</keyword>
<feature type="region of interest" description="Disordered" evidence="3">
    <location>
        <begin position="360"/>
        <end position="380"/>
    </location>
</feature>
<comment type="caution">
    <text evidence="5">The sequence shown here is derived from an EMBL/GenBank/DDBJ whole genome shotgun (WGS) entry which is preliminary data.</text>
</comment>
<dbReference type="EMBL" id="JAAAHW010009441">
    <property type="protein sequence ID" value="KAF9940898.1"/>
    <property type="molecule type" value="Genomic_DNA"/>
</dbReference>
<keyword evidence="6" id="KW-1185">Reference proteome</keyword>
<proteinExistence type="predicted"/>
<evidence type="ECO:0000256" key="3">
    <source>
        <dbReference type="SAM" id="MobiDB-lite"/>
    </source>
</evidence>
<sequence>MEVKLQEKFALLQQMKRDKERKEAKARESRPIDIFAIAGVTLSSPTGGLNMTICHDGSPVSGAMISSVKRPPVRNDTQGSPSLDGAENTNPASDPSSESGSMQQSPETDSTTDEKNKSSNMAAPPTPIASPKADTASRRNSESASLTKLPVKDMTQSVQSQSGSVDEDEEMVIDMFGRSVPRSRHHSSDEGSDSENERADGDRRRERRGGDRDGHDRYSGDEMPPLTPAEEADPFMAASRYLDTAFYPTKIYVGNLPSSTSLTTLRTLFSPFGDIDDMNLVEGKDFGFITYVEPTSAQQALVKMNGVLLEGTYIRVNRAKIPERNRRGFAGVAWMDEDGELARLEEEQHQQAVAVASGLAGGISNHGEDNTRNNKSRSSSIESISAAAVAATQPIHRLPARSLLPKLPPRPIGAAMYPPVGIDPRAAVAVSRGVGRQILRYDDL</sequence>
<feature type="domain" description="RRM" evidence="4">
    <location>
        <begin position="249"/>
        <end position="321"/>
    </location>
</feature>
<dbReference type="Gene3D" id="3.30.70.330">
    <property type="match status" value="1"/>
</dbReference>
<evidence type="ECO:0000259" key="4">
    <source>
        <dbReference type="PROSITE" id="PS50102"/>
    </source>
</evidence>
<dbReference type="GO" id="GO:0005654">
    <property type="term" value="C:nucleoplasm"/>
    <property type="evidence" value="ECO:0007669"/>
    <property type="project" value="TreeGrafter"/>
</dbReference>
<dbReference type="GO" id="GO:0003723">
    <property type="term" value="F:RNA binding"/>
    <property type="evidence" value="ECO:0007669"/>
    <property type="project" value="UniProtKB-UniRule"/>
</dbReference>